<dbReference type="Gene3D" id="1.25.40.10">
    <property type="entry name" value="Tetratricopeptide repeat domain"/>
    <property type="match status" value="1"/>
</dbReference>
<dbReference type="PROSITE" id="PS50280">
    <property type="entry name" value="SET"/>
    <property type="match status" value="1"/>
</dbReference>
<dbReference type="SUPFAM" id="SSF82199">
    <property type="entry name" value="SET domain"/>
    <property type="match status" value="1"/>
</dbReference>
<dbReference type="Pfam" id="PF00856">
    <property type="entry name" value="SET"/>
    <property type="match status" value="1"/>
</dbReference>
<evidence type="ECO:0000256" key="2">
    <source>
        <dbReference type="SAM" id="MobiDB-lite"/>
    </source>
</evidence>
<dbReference type="InterPro" id="IPR001214">
    <property type="entry name" value="SET_dom"/>
</dbReference>
<dbReference type="AlphaFoldDB" id="A0A2S5B6I1"/>
<comment type="caution">
    <text evidence="4">The sequence shown here is derived from an EMBL/GenBank/DDBJ whole genome shotgun (WGS) entry which is preliminary data.</text>
</comment>
<evidence type="ECO:0000259" key="3">
    <source>
        <dbReference type="PROSITE" id="PS50280"/>
    </source>
</evidence>
<name>A0A2S5B6I1_9BASI</name>
<dbReference type="InterPro" id="IPR053209">
    <property type="entry name" value="Gramillin-biosynth_MTr"/>
</dbReference>
<evidence type="ECO:0000313" key="4">
    <source>
        <dbReference type="EMBL" id="POY72321.1"/>
    </source>
</evidence>
<gene>
    <name evidence="4" type="ORF">BMF94_4623</name>
</gene>
<feature type="repeat" description="TPR" evidence="1">
    <location>
        <begin position="603"/>
        <end position="636"/>
    </location>
</feature>
<dbReference type="OrthoDB" id="5945798at2759"/>
<evidence type="ECO:0000313" key="5">
    <source>
        <dbReference type="Proteomes" id="UP000237144"/>
    </source>
</evidence>
<feature type="domain" description="SET" evidence="3">
    <location>
        <begin position="686"/>
        <end position="878"/>
    </location>
</feature>
<dbReference type="STRING" id="741276.A0A2S5B6I1"/>
<dbReference type="PANTHER" id="PTHR47643:SF2">
    <property type="entry name" value="TPR DOMAIN PROTEIN (AFU_ORTHOLOGUE AFUA_5G12710)"/>
    <property type="match status" value="1"/>
</dbReference>
<keyword evidence="5" id="KW-1185">Reference proteome</keyword>
<evidence type="ECO:0000256" key="1">
    <source>
        <dbReference type="PROSITE-ProRule" id="PRU00339"/>
    </source>
</evidence>
<keyword evidence="1" id="KW-0802">TPR repeat</keyword>
<sequence length="1098" mass="121995">MGRTKKSRAKGKVDANDGASSPPTTTATTKVAADEPDDADKNDETIPPEKRFICRHSGYGYCLVSTDHVASLVALIDQIRANRFTADLGPVLPQRHEVMLWLMTEATDKQIAHMKLFLRLHQVDSAVGGDMVPFLLEQIAGLFKESRFNDPSFAPKTVAIRRSATLATDSKGAKASSAESASSAEHTQRSEFANFGSLAPGVTRRIFPGVRNSTLRRIDRWILAAPTDKDERATNFAARHVLLKGTATEEDLDEAWEDIFDTMEDVDLKEDVLNVIRDHDDIREYMLVRFEELRGKCTCSDCFEIEPTSNADAGALYSVTDLDDEDYADVNAMIAYNAHFLEPPVALCPSNRTSLLKLAEARRSGDDSLDGPLDRNSLLTFFGLRKPHSSTPLHQLEPIRFKDMRVPKSHKGSYLLCRIISQPTYRNSVNFIVEDQDGRAEHVCIYNDVHEHRSTGWELDELYPLGQALVIREPTLVKMGLSPYTIVVRVDSPTDFSILPPSSTLMQEARWATVPPVEAKVETVDSLRIKGNDEFGDYQYDLALRAYSAALALDPTPEQRLVLALNRAQAYLRLEWNASCFRDASVVLAYLEQGVKGPPFAENKALLRRASALHQMGQWSRAAQDYERLLQLDPFQPAALKGKAALITATKQMLTGTYDWSAIAAAQEASSETVGEADFPIGDFVGRIAIDDVPDRAGGRGVVATRDIAAGELLLVERPLAVSTPPNEEHAYAYDLETHTLSEAAKADLVAELARMIVDDPRLAGVIYSLYGGTAHPPSGKLTSKLRAHAEPSLFALPADADIERLEAIVRHNAFNLESVQTSYVNYHEASESALYVAASGFNHSCVPNATWQVIESNISVRARTPIKAGEEVFLAYIPIAAPKALRTDVLRTHFKGPCPCASCEADDTANAFMRNDWLDKDFVDVTRTLIAARPSFSKKLVLRNRLRRIVEQIEALYASSSVSRHQLVAPMRTLSLLMDVNNLTDYKAVVDIELKRFECAGAQFSVTPTTVTVTSIPFDWDENVVREFFDLATRYGEAGLPAPDREVRKWVRAAWTATRIASGWTWDHFLQHYILTLDALDFSRYVEFWVPSLDINV</sequence>
<dbReference type="InterPro" id="IPR046341">
    <property type="entry name" value="SET_dom_sf"/>
</dbReference>
<protein>
    <recommendedName>
        <fullName evidence="3">SET domain-containing protein</fullName>
    </recommendedName>
</protein>
<reference evidence="4 5" key="1">
    <citation type="journal article" date="2018" name="Front. Microbiol.">
        <title>Prospects for Fungal Bioremediation of Acidic Radioactive Waste Sites: Characterization and Genome Sequence of Rhodotorula taiwanensis MD1149.</title>
        <authorList>
            <person name="Tkavc R."/>
            <person name="Matrosova V.Y."/>
            <person name="Grichenko O.E."/>
            <person name="Gostincar C."/>
            <person name="Volpe R.P."/>
            <person name="Klimenkova P."/>
            <person name="Gaidamakova E.K."/>
            <person name="Zhou C.E."/>
            <person name="Stewart B.J."/>
            <person name="Lyman M.G."/>
            <person name="Malfatti S.A."/>
            <person name="Rubinfeld B."/>
            <person name="Courtot M."/>
            <person name="Singh J."/>
            <person name="Dalgard C.L."/>
            <person name="Hamilton T."/>
            <person name="Frey K.G."/>
            <person name="Gunde-Cimerman N."/>
            <person name="Dugan L."/>
            <person name="Daly M.J."/>
        </authorList>
    </citation>
    <scope>NUCLEOTIDE SEQUENCE [LARGE SCALE GENOMIC DNA]</scope>
    <source>
        <strain evidence="4 5">MD1149</strain>
    </source>
</reference>
<dbReference type="SUPFAM" id="SSF48452">
    <property type="entry name" value="TPR-like"/>
    <property type="match status" value="1"/>
</dbReference>
<feature type="compositionally biased region" description="Basic residues" evidence="2">
    <location>
        <begin position="1"/>
        <end position="10"/>
    </location>
</feature>
<dbReference type="EMBL" id="PJQD01000050">
    <property type="protein sequence ID" value="POY72321.1"/>
    <property type="molecule type" value="Genomic_DNA"/>
</dbReference>
<dbReference type="PROSITE" id="PS50005">
    <property type="entry name" value="TPR"/>
    <property type="match status" value="1"/>
</dbReference>
<proteinExistence type="predicted"/>
<dbReference type="Proteomes" id="UP000237144">
    <property type="component" value="Unassembled WGS sequence"/>
</dbReference>
<feature type="compositionally biased region" description="Low complexity" evidence="2">
    <location>
        <begin position="19"/>
        <end position="29"/>
    </location>
</feature>
<dbReference type="SMART" id="SM00028">
    <property type="entry name" value="TPR"/>
    <property type="match status" value="2"/>
</dbReference>
<organism evidence="4 5">
    <name type="scientific">Rhodotorula taiwanensis</name>
    <dbReference type="NCBI Taxonomy" id="741276"/>
    <lineage>
        <taxon>Eukaryota</taxon>
        <taxon>Fungi</taxon>
        <taxon>Dikarya</taxon>
        <taxon>Basidiomycota</taxon>
        <taxon>Pucciniomycotina</taxon>
        <taxon>Microbotryomycetes</taxon>
        <taxon>Sporidiobolales</taxon>
        <taxon>Sporidiobolaceae</taxon>
        <taxon>Rhodotorula</taxon>
    </lineage>
</organism>
<dbReference type="PANTHER" id="PTHR47643">
    <property type="entry name" value="TPR DOMAIN PROTEIN (AFU_ORTHOLOGUE AFUA_5G12710)"/>
    <property type="match status" value="1"/>
</dbReference>
<dbReference type="InterPro" id="IPR011990">
    <property type="entry name" value="TPR-like_helical_dom_sf"/>
</dbReference>
<feature type="region of interest" description="Disordered" evidence="2">
    <location>
        <begin position="1"/>
        <end position="46"/>
    </location>
</feature>
<accession>A0A2S5B6I1</accession>
<dbReference type="Gene3D" id="2.170.270.10">
    <property type="entry name" value="SET domain"/>
    <property type="match status" value="1"/>
</dbReference>
<dbReference type="SMART" id="SM00317">
    <property type="entry name" value="SET"/>
    <property type="match status" value="1"/>
</dbReference>
<dbReference type="InterPro" id="IPR019734">
    <property type="entry name" value="TPR_rpt"/>
</dbReference>